<dbReference type="PANTHER" id="PTHR42705:SF2">
    <property type="entry name" value="BIFUNCTIONAL NON-HOMOLOGOUS END JOINING PROTEIN LIGD"/>
    <property type="match status" value="1"/>
</dbReference>
<name>A0ABV5YD51_9ACTN</name>
<sequence>MSDEEVEVGAHDVRLSNTGKVLFPADGITKGDLIGYYRDVAAVMVPYLRDRPLATARHPDGIDGERIFQKNVPDYFPGRVRRERVAKQDGEVLHAVCDNAATLVYLANQACIEPHIFLSRIDRLDDPDQMVFDLDPPDPSRFEDARRAALELRRLLEGELERPSVIDRLGEVDDPWSSLSRRRYGLGPLRTRLQRITGR</sequence>
<organism evidence="2 3">
    <name type="scientific">Actinoallomurus acaciae</name>
    <dbReference type="NCBI Taxonomy" id="502577"/>
    <lineage>
        <taxon>Bacteria</taxon>
        <taxon>Bacillati</taxon>
        <taxon>Actinomycetota</taxon>
        <taxon>Actinomycetes</taxon>
        <taxon>Streptosporangiales</taxon>
        <taxon>Thermomonosporaceae</taxon>
        <taxon>Actinoallomurus</taxon>
    </lineage>
</organism>
<evidence type="ECO:0000259" key="1">
    <source>
        <dbReference type="Pfam" id="PF21686"/>
    </source>
</evidence>
<dbReference type="Gene3D" id="3.90.920.10">
    <property type="entry name" value="DNA primase, PRIM domain"/>
    <property type="match status" value="1"/>
</dbReference>
<dbReference type="PANTHER" id="PTHR42705">
    <property type="entry name" value="BIFUNCTIONAL NON-HOMOLOGOUS END JOINING PROTEIN LIGD"/>
    <property type="match status" value="1"/>
</dbReference>
<evidence type="ECO:0000313" key="2">
    <source>
        <dbReference type="EMBL" id="MFB9832963.1"/>
    </source>
</evidence>
<accession>A0ABV5YD51</accession>
<gene>
    <name evidence="2" type="ORF">ACFFNX_12280</name>
</gene>
<feature type="domain" description="DNA ligase D polymerase" evidence="1">
    <location>
        <begin position="29"/>
        <end position="158"/>
    </location>
</feature>
<keyword evidence="3" id="KW-1185">Reference proteome</keyword>
<reference evidence="2 3" key="1">
    <citation type="submission" date="2024-09" db="EMBL/GenBank/DDBJ databases">
        <authorList>
            <person name="Sun Q."/>
            <person name="Mori K."/>
        </authorList>
    </citation>
    <scope>NUCLEOTIDE SEQUENCE [LARGE SCALE GENOMIC DNA]</scope>
    <source>
        <strain evidence="2 3">TBRC 0563</strain>
    </source>
</reference>
<protein>
    <recommendedName>
        <fullName evidence="1">DNA ligase D polymerase domain-containing protein</fullName>
    </recommendedName>
</protein>
<evidence type="ECO:0000313" key="3">
    <source>
        <dbReference type="Proteomes" id="UP001589627"/>
    </source>
</evidence>
<dbReference type="InterPro" id="IPR014145">
    <property type="entry name" value="LigD_pol_dom"/>
</dbReference>
<proteinExistence type="predicted"/>
<comment type="caution">
    <text evidence="2">The sequence shown here is derived from an EMBL/GenBank/DDBJ whole genome shotgun (WGS) entry which is preliminary data.</text>
</comment>
<dbReference type="Proteomes" id="UP001589627">
    <property type="component" value="Unassembled WGS sequence"/>
</dbReference>
<dbReference type="Pfam" id="PF21686">
    <property type="entry name" value="LigD_Prim-Pol"/>
    <property type="match status" value="1"/>
</dbReference>
<dbReference type="EMBL" id="JBHLZP010000068">
    <property type="protein sequence ID" value="MFB9832963.1"/>
    <property type="molecule type" value="Genomic_DNA"/>
</dbReference>
<dbReference type="InterPro" id="IPR052171">
    <property type="entry name" value="NHEJ_LigD"/>
</dbReference>
<dbReference type="RefSeq" id="WP_378199672.1">
    <property type="nucleotide sequence ID" value="NZ_JBHLZP010000068.1"/>
</dbReference>